<keyword evidence="3" id="KW-0732">Signal</keyword>
<gene>
    <name evidence="4" type="ORF">ABVK25_002528</name>
</gene>
<evidence type="ECO:0000256" key="2">
    <source>
        <dbReference type="SAM" id="MobiDB-lite"/>
    </source>
</evidence>
<evidence type="ECO:0000313" key="4">
    <source>
        <dbReference type="EMBL" id="KAL2057475.1"/>
    </source>
</evidence>
<feature type="region of interest" description="Disordered" evidence="2">
    <location>
        <begin position="771"/>
        <end position="903"/>
    </location>
</feature>
<feature type="compositionally biased region" description="Low complexity" evidence="2">
    <location>
        <begin position="715"/>
        <end position="737"/>
    </location>
</feature>
<feature type="compositionally biased region" description="Polar residues" evidence="2">
    <location>
        <begin position="878"/>
        <end position="891"/>
    </location>
</feature>
<keyword evidence="5" id="KW-1185">Reference proteome</keyword>
<comment type="caution">
    <text evidence="4">The sequence shown here is derived from an EMBL/GenBank/DDBJ whole genome shotgun (WGS) entry which is preliminary data.</text>
</comment>
<feature type="region of interest" description="Disordered" evidence="2">
    <location>
        <begin position="507"/>
        <end position="532"/>
    </location>
</feature>
<feature type="compositionally biased region" description="Basic and acidic residues" evidence="2">
    <location>
        <begin position="518"/>
        <end position="527"/>
    </location>
</feature>
<feature type="compositionally biased region" description="Polar residues" evidence="2">
    <location>
        <begin position="507"/>
        <end position="517"/>
    </location>
</feature>
<evidence type="ECO:0000313" key="5">
    <source>
        <dbReference type="Proteomes" id="UP001590951"/>
    </source>
</evidence>
<dbReference type="Proteomes" id="UP001590951">
    <property type="component" value="Unassembled WGS sequence"/>
</dbReference>
<feature type="signal peptide" evidence="3">
    <location>
        <begin position="1"/>
        <end position="16"/>
    </location>
</feature>
<dbReference type="PANTHER" id="PTHR45615">
    <property type="entry name" value="MYOSIN HEAVY CHAIN, NON-MUSCLE"/>
    <property type="match status" value="1"/>
</dbReference>
<dbReference type="EMBL" id="JBHFEH010000005">
    <property type="protein sequence ID" value="KAL2057475.1"/>
    <property type="molecule type" value="Genomic_DNA"/>
</dbReference>
<protein>
    <submittedName>
        <fullName evidence="4">Uncharacterized protein</fullName>
    </submittedName>
</protein>
<reference evidence="4 5" key="1">
    <citation type="submission" date="2024-09" db="EMBL/GenBank/DDBJ databases">
        <title>Rethinking Asexuality: The Enigmatic Case of Functional Sexual Genes in Lepraria (Stereocaulaceae).</title>
        <authorList>
            <person name="Doellman M."/>
            <person name="Sun Y."/>
            <person name="Barcenas-Pena A."/>
            <person name="Lumbsch H.T."/>
            <person name="Grewe F."/>
        </authorList>
    </citation>
    <scope>NUCLEOTIDE SEQUENCE [LARGE SCALE GENOMIC DNA]</scope>
    <source>
        <strain evidence="4 5">Grewe 0041</strain>
    </source>
</reference>
<keyword evidence="1" id="KW-0175">Coiled coil</keyword>
<feature type="region of interest" description="Disordered" evidence="2">
    <location>
        <begin position="450"/>
        <end position="476"/>
    </location>
</feature>
<dbReference type="PANTHER" id="PTHR45615:SF63">
    <property type="entry name" value="CHROMOSOME UNDETERMINED SCAFFOLD_10, WHOLE GENOME SHOTGUN SEQUENCE"/>
    <property type="match status" value="1"/>
</dbReference>
<accession>A0ABR4BIB6</accession>
<sequence length="922" mass="101559">MGLFKSLGQLLGGVAALVGQKAIIHSRTCDTSLTKAFHHAQLFSTAVTCTGKQPLVIMNNESIIPSFDAFNTSSHFNFTTYDEAESIVFDYPHNFTNTTVLPHAGYLPLLASATEVGWTTFAEFYLEPACYTLLMKILLPLLLRIWRVVTPAKVYHEKILPFMLGVRRFFFAVKFYLEIAYRWCALLIEVLLPFFLAAWRLITAPKPDKSPRPNSNIPPIPSLPNEEITQLRLTTKSQATEIEQLKAQIAADKANKQKKIDDEASTRVKQLEKKLKDWEGVLAKEKSEAGRSMESQKKYYLDELAELKERCRNDRKLTAKRNETIVADLKQRIDALQAQVDGQGTQLEPNPQAKTHESVAVECEEGKEVVAVAVQKKQEEWESWYDAERTKAEKKLKDLQEQLANATEKSNSEKNRADQAESQFNNAQQILKEEWYSWVDAERTKAEEKVQDLQGQLANATEKSNSEKNRADQAESQFNNARQIVNAEWNSWVDAERTKAEEKVQDLQGQLANATEKSNSEKNRADQAESQFNNAQQIVNNEKKRAEDAEQQLQIAQRSANQAGTKAQNAEIQLQNYQKHADEIWTTARKEAQKTAEDHAKNTEGSLKQLQDHGTYSGTSSASPRPSATLSDPMQATGPTDTLPKPSTAPLYNPMFPPTFGGGAAGITQIIPTNSSIPTTSISDLARYFTDKYNMPGPYGTSLPSIPGLSPKSKSTNPSGLPGPSNSSPPSIPGFNFPVSTPINPTALTGTWPVPSPFNPVIRAGKGPVPNPFNPNTNPFKPDAPSTHIPTVGIPEVNAMDTSCSSSARPSDDDDDDDDAMSDNGLNDLSNFSTPNASPFKPDATPSRIPTVGIPDGNAMDTSSSLSSAPHKDAMSDNGLNDLSNFSNPNDNAVARNKASADVMAGRKIAKPRGRRPPHPHF</sequence>
<evidence type="ECO:0000256" key="1">
    <source>
        <dbReference type="SAM" id="Coils"/>
    </source>
</evidence>
<feature type="coiled-coil region" evidence="1">
    <location>
        <begin position="242"/>
        <end position="288"/>
    </location>
</feature>
<evidence type="ECO:0000256" key="3">
    <source>
        <dbReference type="SAM" id="SignalP"/>
    </source>
</evidence>
<feature type="region of interest" description="Disordered" evidence="2">
    <location>
        <begin position="700"/>
        <end position="737"/>
    </location>
</feature>
<feature type="compositionally biased region" description="Polar residues" evidence="2">
    <location>
        <begin position="824"/>
        <end position="837"/>
    </location>
</feature>
<feature type="compositionally biased region" description="Acidic residues" evidence="2">
    <location>
        <begin position="812"/>
        <end position="821"/>
    </location>
</feature>
<feature type="chain" id="PRO_5045045169" evidence="3">
    <location>
        <begin position="17"/>
        <end position="922"/>
    </location>
</feature>
<feature type="region of interest" description="Disordered" evidence="2">
    <location>
        <begin position="590"/>
        <end position="656"/>
    </location>
</feature>
<feature type="compositionally biased region" description="Basic and acidic residues" evidence="2">
    <location>
        <begin position="590"/>
        <end position="602"/>
    </location>
</feature>
<organism evidence="4 5">
    <name type="scientific">Lepraria finkii</name>
    <dbReference type="NCBI Taxonomy" id="1340010"/>
    <lineage>
        <taxon>Eukaryota</taxon>
        <taxon>Fungi</taxon>
        <taxon>Dikarya</taxon>
        <taxon>Ascomycota</taxon>
        <taxon>Pezizomycotina</taxon>
        <taxon>Lecanoromycetes</taxon>
        <taxon>OSLEUM clade</taxon>
        <taxon>Lecanoromycetidae</taxon>
        <taxon>Lecanorales</taxon>
        <taxon>Lecanorineae</taxon>
        <taxon>Stereocaulaceae</taxon>
        <taxon>Lepraria</taxon>
    </lineage>
</organism>
<feature type="compositionally biased region" description="Basic and acidic residues" evidence="2">
    <location>
        <begin position="464"/>
        <end position="473"/>
    </location>
</feature>
<feature type="coiled-coil region" evidence="1">
    <location>
        <begin position="319"/>
        <end position="346"/>
    </location>
</feature>
<feature type="compositionally biased region" description="Polar residues" evidence="2">
    <location>
        <begin position="603"/>
        <end position="640"/>
    </location>
</feature>
<feature type="compositionally biased region" description="Polar residues" evidence="2">
    <location>
        <begin position="453"/>
        <end position="463"/>
    </location>
</feature>
<proteinExistence type="predicted"/>
<name>A0ABR4BIB6_9LECA</name>